<evidence type="ECO:0000313" key="4">
    <source>
        <dbReference type="EMBL" id="KAK4309593.1"/>
    </source>
</evidence>
<feature type="region of interest" description="Disordered" evidence="2">
    <location>
        <begin position="1"/>
        <end position="27"/>
    </location>
</feature>
<reference evidence="4" key="1">
    <citation type="submission" date="2023-11" db="EMBL/GenBank/DDBJ databases">
        <title>Genome assemblies of two species of porcelain crab, Petrolisthes cinctipes and Petrolisthes manimaculis (Anomura: Porcellanidae).</title>
        <authorList>
            <person name="Angst P."/>
        </authorList>
    </citation>
    <scope>NUCLEOTIDE SEQUENCE</scope>
    <source>
        <strain evidence="4">PB745_02</strain>
        <tissue evidence="4">Gill</tissue>
    </source>
</reference>
<dbReference type="AlphaFoldDB" id="A0AAE1PKA6"/>
<proteinExistence type="predicted"/>
<dbReference type="InterPro" id="IPR000571">
    <property type="entry name" value="Znf_CCCH"/>
</dbReference>
<sequence length="422" mass="47580">MDNESPQQEALGESSQNEPPQNQNTLDGCNIEAVGEILEEISLPRPICRFYQRNIFRGCRTGRNGKNCNYEHPGVCWRYLNYGPNNAKGCRHTERIPAATNSDAQICQNVANANGFVTTAGANDSALSQHGTLGPTLHDEVRVDWFSIKNELGETDWQGEFEGTSVDEKNNTIISTTLKIARKHVPPRKACYKATIPRERKIIMRKRSKLNSRIKLCKNDHDGRGMQDKVKRLEEQLKESHRNERARDETSAVKAIQKNYKYFFKYVKKQATVKAAIGPLVATDGEVISDPQQICQTLRSQYEKVFSQPKESHRIDDPEFFFNSTGQPPQLEDIVLQPKDIIEAIECSSADQFKRVLDRFLKSVPDQPKMPHYNMRALSNSIPDQLALMRADGNYITVSSIMDNPSAGLPTPVPSTGDGDER</sequence>
<protein>
    <recommendedName>
        <fullName evidence="3">C3H1-type domain-containing protein</fullName>
    </recommendedName>
</protein>
<feature type="region of interest" description="Disordered" evidence="2">
    <location>
        <begin position="403"/>
        <end position="422"/>
    </location>
</feature>
<keyword evidence="1" id="KW-0863">Zinc-finger</keyword>
<organism evidence="4 5">
    <name type="scientific">Petrolisthes manimaculis</name>
    <dbReference type="NCBI Taxonomy" id="1843537"/>
    <lineage>
        <taxon>Eukaryota</taxon>
        <taxon>Metazoa</taxon>
        <taxon>Ecdysozoa</taxon>
        <taxon>Arthropoda</taxon>
        <taxon>Crustacea</taxon>
        <taxon>Multicrustacea</taxon>
        <taxon>Malacostraca</taxon>
        <taxon>Eumalacostraca</taxon>
        <taxon>Eucarida</taxon>
        <taxon>Decapoda</taxon>
        <taxon>Pleocyemata</taxon>
        <taxon>Anomura</taxon>
        <taxon>Galatheoidea</taxon>
        <taxon>Porcellanidae</taxon>
        <taxon>Petrolisthes</taxon>
    </lineage>
</organism>
<dbReference type="Proteomes" id="UP001292094">
    <property type="component" value="Unassembled WGS sequence"/>
</dbReference>
<name>A0AAE1PKA6_9EUCA</name>
<comment type="caution">
    <text evidence="4">The sequence shown here is derived from an EMBL/GenBank/DDBJ whole genome shotgun (WGS) entry which is preliminary data.</text>
</comment>
<accession>A0AAE1PKA6</accession>
<evidence type="ECO:0000313" key="5">
    <source>
        <dbReference type="Proteomes" id="UP001292094"/>
    </source>
</evidence>
<feature type="zinc finger region" description="C3H1-type" evidence="1">
    <location>
        <begin position="42"/>
        <end position="75"/>
    </location>
</feature>
<feature type="domain" description="C3H1-type" evidence="3">
    <location>
        <begin position="42"/>
        <end position="75"/>
    </location>
</feature>
<dbReference type="EMBL" id="JAWZYT010001733">
    <property type="protein sequence ID" value="KAK4309593.1"/>
    <property type="molecule type" value="Genomic_DNA"/>
</dbReference>
<evidence type="ECO:0000259" key="3">
    <source>
        <dbReference type="PROSITE" id="PS50103"/>
    </source>
</evidence>
<dbReference type="PROSITE" id="PS50103">
    <property type="entry name" value="ZF_C3H1"/>
    <property type="match status" value="1"/>
</dbReference>
<evidence type="ECO:0000256" key="1">
    <source>
        <dbReference type="PROSITE-ProRule" id="PRU00723"/>
    </source>
</evidence>
<evidence type="ECO:0000256" key="2">
    <source>
        <dbReference type="SAM" id="MobiDB-lite"/>
    </source>
</evidence>
<keyword evidence="5" id="KW-1185">Reference proteome</keyword>
<gene>
    <name evidence="4" type="ORF">Pmani_018790</name>
</gene>
<keyword evidence="1" id="KW-0479">Metal-binding</keyword>
<keyword evidence="1" id="KW-0862">Zinc</keyword>
<dbReference type="GO" id="GO:0008270">
    <property type="term" value="F:zinc ion binding"/>
    <property type="evidence" value="ECO:0007669"/>
    <property type="project" value="UniProtKB-KW"/>
</dbReference>